<dbReference type="EMBL" id="JACHEB010000006">
    <property type="protein sequence ID" value="MBB5329327.1"/>
    <property type="molecule type" value="Genomic_DNA"/>
</dbReference>
<organism evidence="1 2">
    <name type="scientific">Tunturiibacter gelidiferens</name>
    <dbReference type="NCBI Taxonomy" id="3069689"/>
    <lineage>
        <taxon>Bacteria</taxon>
        <taxon>Pseudomonadati</taxon>
        <taxon>Acidobacteriota</taxon>
        <taxon>Terriglobia</taxon>
        <taxon>Terriglobales</taxon>
        <taxon>Acidobacteriaceae</taxon>
        <taxon>Tunturiibacter</taxon>
    </lineage>
</organism>
<gene>
    <name evidence="1" type="ORF">HDF14_002945</name>
</gene>
<name>A0A9X0QFA2_9BACT</name>
<evidence type="ECO:0000313" key="1">
    <source>
        <dbReference type="EMBL" id="MBB5329327.1"/>
    </source>
</evidence>
<dbReference type="Proteomes" id="UP000535182">
    <property type="component" value="Unassembled WGS sequence"/>
</dbReference>
<reference evidence="1 2" key="1">
    <citation type="submission" date="2020-08" db="EMBL/GenBank/DDBJ databases">
        <title>Genomic Encyclopedia of Type Strains, Phase IV (KMG-V): Genome sequencing to study the core and pangenomes of soil and plant-associated prokaryotes.</title>
        <authorList>
            <person name="Whitman W."/>
        </authorList>
    </citation>
    <scope>NUCLEOTIDE SEQUENCE [LARGE SCALE GENOMIC DNA]</scope>
    <source>
        <strain evidence="1 2">X5P2</strain>
    </source>
</reference>
<keyword evidence="2" id="KW-1185">Reference proteome</keyword>
<dbReference type="AlphaFoldDB" id="A0A9X0QFA2"/>
<accession>A0A9X0QFA2</accession>
<comment type="caution">
    <text evidence="1">The sequence shown here is derived from an EMBL/GenBank/DDBJ whole genome shotgun (WGS) entry which is preliminary data.</text>
</comment>
<proteinExistence type="predicted"/>
<evidence type="ECO:0000313" key="2">
    <source>
        <dbReference type="Proteomes" id="UP000535182"/>
    </source>
</evidence>
<sequence>MEDHCGSRLRRSESYTQISPHKTIAVDGNVKLEVLDFVGRDVRS</sequence>
<protein>
    <submittedName>
        <fullName evidence="1">Uncharacterized protein</fullName>
    </submittedName>
</protein>